<dbReference type="EMBL" id="BMHY01000003">
    <property type="protein sequence ID" value="GGG67171.1"/>
    <property type="molecule type" value="Genomic_DNA"/>
</dbReference>
<dbReference type="RefSeq" id="WP_188889154.1">
    <property type="nucleotide sequence ID" value="NZ_BMHY01000003.1"/>
</dbReference>
<feature type="chain" id="PRO_5038930377" description="Fibronectin type-III domain-containing protein" evidence="1">
    <location>
        <begin position="25"/>
        <end position="212"/>
    </location>
</feature>
<protein>
    <recommendedName>
        <fullName evidence="2">Fibronectin type-III domain-containing protein</fullName>
    </recommendedName>
</protein>
<evidence type="ECO:0000313" key="3">
    <source>
        <dbReference type="EMBL" id="GGG67171.1"/>
    </source>
</evidence>
<comment type="caution">
    <text evidence="3">The sequence shown here is derived from an EMBL/GenBank/DDBJ whole genome shotgun (WGS) entry which is preliminary data.</text>
</comment>
<gene>
    <name evidence="3" type="ORF">GCM10010918_22210</name>
</gene>
<name>A0A917H4B6_9BACL</name>
<dbReference type="InterPro" id="IPR013783">
    <property type="entry name" value="Ig-like_fold"/>
</dbReference>
<evidence type="ECO:0000313" key="4">
    <source>
        <dbReference type="Proteomes" id="UP000600247"/>
    </source>
</evidence>
<dbReference type="InterPro" id="IPR003961">
    <property type="entry name" value="FN3_dom"/>
</dbReference>
<dbReference type="Gene3D" id="2.60.40.10">
    <property type="entry name" value="Immunoglobulins"/>
    <property type="match status" value="1"/>
</dbReference>
<reference evidence="3 4" key="1">
    <citation type="journal article" date="2014" name="Int. J. Syst. Evol. Microbiol.">
        <title>Complete genome sequence of Corynebacterium casei LMG S-19264T (=DSM 44701T), isolated from a smear-ripened cheese.</title>
        <authorList>
            <consortium name="US DOE Joint Genome Institute (JGI-PGF)"/>
            <person name="Walter F."/>
            <person name="Albersmeier A."/>
            <person name="Kalinowski J."/>
            <person name="Ruckert C."/>
        </authorList>
    </citation>
    <scope>NUCLEOTIDE SEQUENCE [LARGE SCALE GENOMIC DNA]</scope>
    <source>
        <strain evidence="3 4">CGMCC 1.15286</strain>
    </source>
</reference>
<evidence type="ECO:0000256" key="1">
    <source>
        <dbReference type="SAM" id="SignalP"/>
    </source>
</evidence>
<dbReference type="PROSITE" id="PS50853">
    <property type="entry name" value="FN3"/>
    <property type="match status" value="1"/>
</dbReference>
<evidence type="ECO:0000259" key="2">
    <source>
        <dbReference type="PROSITE" id="PS50853"/>
    </source>
</evidence>
<dbReference type="InterPro" id="IPR036116">
    <property type="entry name" value="FN3_sf"/>
</dbReference>
<proteinExistence type="predicted"/>
<feature type="signal peptide" evidence="1">
    <location>
        <begin position="1"/>
        <end position="24"/>
    </location>
</feature>
<dbReference type="SUPFAM" id="SSF49265">
    <property type="entry name" value="Fibronectin type III"/>
    <property type="match status" value="1"/>
</dbReference>
<organism evidence="3 4">
    <name type="scientific">Paenibacillus radicis</name>
    <name type="common">ex Gao et al. 2016</name>
    <dbReference type="NCBI Taxonomy" id="1737354"/>
    <lineage>
        <taxon>Bacteria</taxon>
        <taxon>Bacillati</taxon>
        <taxon>Bacillota</taxon>
        <taxon>Bacilli</taxon>
        <taxon>Bacillales</taxon>
        <taxon>Paenibacillaceae</taxon>
        <taxon>Paenibacillus</taxon>
    </lineage>
</organism>
<feature type="domain" description="Fibronectin type-III" evidence="2">
    <location>
        <begin position="42"/>
        <end position="121"/>
    </location>
</feature>
<sequence>MQARFIKKMSVFVLVFLLVIPAFAAHAATSAQATAISLNSLDPTAPVISYTTTHSSISLSWSAANAVNYDIYKSNTYVTTTSGTSYTLSATPSTSIEVKIVARNSTGQTASSTVWASTPGYSDSYTGTAYGNIQVGGTFKNTHATYSTTMYLTLYRVTSSGDQYVGSTSFSVGAGQTITGYYPIATSQPYGTYKVTFSSPFITASGVSFSTF</sequence>
<keyword evidence="1" id="KW-0732">Signal</keyword>
<dbReference type="Proteomes" id="UP000600247">
    <property type="component" value="Unassembled WGS sequence"/>
</dbReference>
<accession>A0A917H4B6</accession>
<dbReference type="AlphaFoldDB" id="A0A917H4B6"/>
<keyword evidence="4" id="KW-1185">Reference proteome</keyword>